<evidence type="ECO:0000313" key="3">
    <source>
        <dbReference type="Proteomes" id="UP000516052"/>
    </source>
</evidence>
<protein>
    <submittedName>
        <fullName evidence="2">Carboxymuconolactone decarboxylase family protein</fullName>
    </submittedName>
</protein>
<sequence>MAKDDDRYRRGLHRMEEIGGARVTADFLAALSGTAPDLGRYVAEFIYGDLYCRPGLALPERQLVTVATLAALGGCERQLALHIGVALDAGVTPATLVEALIHQCAYAGFPRALNAVAVAREVFTERGVPLPPQARETVRGGDREWHE</sequence>
<dbReference type="InterPro" id="IPR052512">
    <property type="entry name" value="4CMD/NDH-1_regulator"/>
</dbReference>
<dbReference type="Gene3D" id="1.20.1290.10">
    <property type="entry name" value="AhpD-like"/>
    <property type="match status" value="1"/>
</dbReference>
<dbReference type="InterPro" id="IPR003779">
    <property type="entry name" value="CMD-like"/>
</dbReference>
<dbReference type="Proteomes" id="UP000516052">
    <property type="component" value="Chromosome"/>
</dbReference>
<gene>
    <name evidence="2" type="ORF">IAG44_39395</name>
</gene>
<keyword evidence="3" id="KW-1185">Reference proteome</keyword>
<name>A0A7H0IQ33_9ACTN</name>
<dbReference type="InterPro" id="IPR029032">
    <property type="entry name" value="AhpD-like"/>
</dbReference>
<dbReference type="PANTHER" id="PTHR33570:SF10">
    <property type="entry name" value="GAMMA-CARBOXYMUCONOLACTONE DECARBOXYLASE"/>
    <property type="match status" value="1"/>
</dbReference>
<feature type="domain" description="Carboxymuconolactone decarboxylase-like" evidence="1">
    <location>
        <begin position="36"/>
        <end position="121"/>
    </location>
</feature>
<organism evidence="2 3">
    <name type="scientific">Streptomyces roseirectus</name>
    <dbReference type="NCBI Taxonomy" id="2768066"/>
    <lineage>
        <taxon>Bacteria</taxon>
        <taxon>Bacillati</taxon>
        <taxon>Actinomycetota</taxon>
        <taxon>Actinomycetes</taxon>
        <taxon>Kitasatosporales</taxon>
        <taxon>Streptomycetaceae</taxon>
        <taxon>Streptomyces</taxon>
    </lineage>
</organism>
<dbReference type="EMBL" id="CP060828">
    <property type="protein sequence ID" value="QNP74899.1"/>
    <property type="molecule type" value="Genomic_DNA"/>
</dbReference>
<proteinExistence type="predicted"/>
<evidence type="ECO:0000259" key="1">
    <source>
        <dbReference type="Pfam" id="PF02627"/>
    </source>
</evidence>
<dbReference type="PANTHER" id="PTHR33570">
    <property type="entry name" value="4-CARBOXYMUCONOLACTONE DECARBOXYLASE FAMILY PROTEIN"/>
    <property type="match status" value="1"/>
</dbReference>
<dbReference type="Pfam" id="PF02627">
    <property type="entry name" value="CMD"/>
    <property type="match status" value="1"/>
</dbReference>
<dbReference type="RefSeq" id="WP_187751822.1">
    <property type="nucleotide sequence ID" value="NZ_CP060828.1"/>
</dbReference>
<accession>A0A7H0IQ33</accession>
<evidence type="ECO:0000313" key="2">
    <source>
        <dbReference type="EMBL" id="QNP74899.1"/>
    </source>
</evidence>
<dbReference type="AlphaFoldDB" id="A0A7H0IQ33"/>
<dbReference type="GO" id="GO:0051920">
    <property type="term" value="F:peroxiredoxin activity"/>
    <property type="evidence" value="ECO:0007669"/>
    <property type="project" value="InterPro"/>
</dbReference>
<reference evidence="2 3" key="1">
    <citation type="submission" date="2020-08" db="EMBL/GenBank/DDBJ databases">
        <title>A novel species.</title>
        <authorList>
            <person name="Gao J."/>
        </authorList>
    </citation>
    <scope>NUCLEOTIDE SEQUENCE [LARGE SCALE GENOMIC DNA]</scope>
    <source>
        <strain evidence="2 3">CRXT-G-22</strain>
    </source>
</reference>
<dbReference type="KEGG" id="sroi:IAG44_39395"/>
<dbReference type="SUPFAM" id="SSF69118">
    <property type="entry name" value="AhpD-like"/>
    <property type="match status" value="1"/>
</dbReference>